<dbReference type="GO" id="GO:0046872">
    <property type="term" value="F:metal ion binding"/>
    <property type="evidence" value="ECO:0007669"/>
    <property type="project" value="UniProtKB-KW"/>
</dbReference>
<gene>
    <name evidence="4" type="ORF">PCAR00345_LOCUS802</name>
</gene>
<dbReference type="Gene3D" id="3.40.50.1400">
    <property type="match status" value="2"/>
</dbReference>
<evidence type="ECO:0000256" key="1">
    <source>
        <dbReference type="ARBA" id="ARBA00022723"/>
    </source>
</evidence>
<organism evidence="4">
    <name type="scientific">Chrysotila carterae</name>
    <name type="common">Marine alga</name>
    <name type="synonym">Syracosphaera carterae</name>
    <dbReference type="NCBI Taxonomy" id="13221"/>
    <lineage>
        <taxon>Eukaryota</taxon>
        <taxon>Haptista</taxon>
        <taxon>Haptophyta</taxon>
        <taxon>Prymnesiophyceae</taxon>
        <taxon>Isochrysidales</taxon>
        <taxon>Isochrysidaceae</taxon>
        <taxon>Chrysotila</taxon>
    </lineage>
</organism>
<name>A0A7S4AYQ4_CHRCT</name>
<keyword evidence="2" id="KW-0456">Lyase</keyword>
<feature type="chain" id="PRO_5030538033" description="Cobalamin biosynthesis protein CbiX" evidence="3">
    <location>
        <begin position="18"/>
        <end position="350"/>
    </location>
</feature>
<evidence type="ECO:0000256" key="2">
    <source>
        <dbReference type="ARBA" id="ARBA00023239"/>
    </source>
</evidence>
<dbReference type="EMBL" id="HBIZ01001427">
    <property type="protein sequence ID" value="CAE0748220.1"/>
    <property type="molecule type" value="Transcribed_RNA"/>
</dbReference>
<dbReference type="SUPFAM" id="SSF53800">
    <property type="entry name" value="Chelatase"/>
    <property type="match status" value="1"/>
</dbReference>
<dbReference type="AlphaFoldDB" id="A0A7S4AYQ4"/>
<evidence type="ECO:0000256" key="3">
    <source>
        <dbReference type="SAM" id="SignalP"/>
    </source>
</evidence>
<accession>A0A7S4AYQ4</accession>
<sequence>MGLRLLLCLALVAGHFGAWVSAISALRHTGKRAHDCPQQLRMAMQSANAKGTHASCAQHSPMIVLVDNGSKRAAATWALRNTARLLSSELGEPVIPASLRFSDTVPPEELDGQPAQLLRDVLIERAATSVDAAGAVVVPLFFGPSAGLASAVRQCEEDLAEQRLVLPTIVAPPLVAEELPDDDRVARAMTDLVLQVAAEKNLQEPLKVVLVDHGTPSRKVNAVRNRLVESMRQLLGDRARAVVGASMERRDGDAYDFNEPLLERVWSAAPGFDDGDIIIAMAFLLPGRHAGPEGDVEQILKHALRETPGIRPHVTPLLASQPLVVDVLRQRALDAKAALLGSTRTGVELR</sequence>
<reference evidence="4" key="1">
    <citation type="submission" date="2021-01" db="EMBL/GenBank/DDBJ databases">
        <authorList>
            <person name="Corre E."/>
            <person name="Pelletier E."/>
            <person name="Niang G."/>
            <person name="Scheremetjew M."/>
            <person name="Finn R."/>
            <person name="Kale V."/>
            <person name="Holt S."/>
            <person name="Cochrane G."/>
            <person name="Meng A."/>
            <person name="Brown T."/>
            <person name="Cohen L."/>
        </authorList>
    </citation>
    <scope>NUCLEOTIDE SEQUENCE</scope>
    <source>
        <strain evidence="4">CCMP645</strain>
    </source>
</reference>
<protein>
    <recommendedName>
        <fullName evidence="5">Cobalamin biosynthesis protein CbiX</fullName>
    </recommendedName>
</protein>
<dbReference type="InterPro" id="IPR002762">
    <property type="entry name" value="CbiX-like"/>
</dbReference>
<keyword evidence="1" id="KW-0479">Metal-binding</keyword>
<evidence type="ECO:0008006" key="5">
    <source>
        <dbReference type="Google" id="ProtNLM"/>
    </source>
</evidence>
<evidence type="ECO:0000313" key="4">
    <source>
        <dbReference type="EMBL" id="CAE0748220.1"/>
    </source>
</evidence>
<dbReference type="GO" id="GO:0016829">
    <property type="term" value="F:lyase activity"/>
    <property type="evidence" value="ECO:0007669"/>
    <property type="project" value="UniProtKB-KW"/>
</dbReference>
<proteinExistence type="predicted"/>
<keyword evidence="3" id="KW-0732">Signal</keyword>
<dbReference type="Pfam" id="PF01903">
    <property type="entry name" value="CbiX"/>
    <property type="match status" value="1"/>
</dbReference>
<feature type="signal peptide" evidence="3">
    <location>
        <begin position="1"/>
        <end position="17"/>
    </location>
</feature>